<gene>
    <name evidence="1" type="ORF">VQ02_23765</name>
</gene>
<keyword evidence="2" id="KW-1185">Reference proteome</keyword>
<evidence type="ECO:0000313" key="1">
    <source>
        <dbReference type="EMBL" id="KMO32334.1"/>
    </source>
</evidence>
<accession>A0A0J6SF92</accession>
<evidence type="ECO:0008006" key="3">
    <source>
        <dbReference type="Google" id="ProtNLM"/>
    </source>
</evidence>
<dbReference type="PATRIC" id="fig|298794.3.peg.2280"/>
<protein>
    <recommendedName>
        <fullName evidence="3">MmcQ/YjbR family DNA-binding protein</fullName>
    </recommendedName>
</protein>
<sequence length="95" mass="10054">MPGVAEHATAAGPVFRLGRRRLAWLAEDGVSLVVPIEEDERAMLVAAEPRTFSPEAAGRGTPLVRIHLAYVDAGTLARLLAQGAAALTAQRKTPQ</sequence>
<name>A0A0J6SF92_9HYPH</name>
<proteinExistence type="predicted"/>
<organism evidence="1 2">
    <name type="scientific">Methylobacterium variabile</name>
    <dbReference type="NCBI Taxonomy" id="298794"/>
    <lineage>
        <taxon>Bacteria</taxon>
        <taxon>Pseudomonadati</taxon>
        <taxon>Pseudomonadota</taxon>
        <taxon>Alphaproteobacteria</taxon>
        <taxon>Hyphomicrobiales</taxon>
        <taxon>Methylobacteriaceae</taxon>
        <taxon>Methylobacterium</taxon>
    </lineage>
</organism>
<dbReference type="AlphaFoldDB" id="A0A0J6SF92"/>
<evidence type="ECO:0000313" key="2">
    <source>
        <dbReference type="Proteomes" id="UP000035955"/>
    </source>
</evidence>
<feature type="non-terminal residue" evidence="1">
    <location>
        <position position="95"/>
    </location>
</feature>
<dbReference type="EMBL" id="LABY01000178">
    <property type="protein sequence ID" value="KMO32334.1"/>
    <property type="molecule type" value="Genomic_DNA"/>
</dbReference>
<comment type="caution">
    <text evidence="1">The sequence shown here is derived from an EMBL/GenBank/DDBJ whole genome shotgun (WGS) entry which is preliminary data.</text>
</comment>
<dbReference type="Proteomes" id="UP000035955">
    <property type="component" value="Unassembled WGS sequence"/>
</dbReference>
<reference evidence="1 2" key="1">
    <citation type="submission" date="2015-03" db="EMBL/GenBank/DDBJ databases">
        <title>Genome sequencing of Methylobacterium variabile DSM 16961.</title>
        <authorList>
            <person name="Chaudhry V."/>
            <person name="Patil P.B."/>
        </authorList>
    </citation>
    <scope>NUCLEOTIDE SEQUENCE [LARGE SCALE GENOMIC DNA]</scope>
    <source>
        <strain evidence="1 2">DSM 16961</strain>
    </source>
</reference>